<accession>A0A9P5Z9U7</accession>
<organism evidence="1 2">
    <name type="scientific">Pholiota conissans</name>
    <dbReference type="NCBI Taxonomy" id="109636"/>
    <lineage>
        <taxon>Eukaryota</taxon>
        <taxon>Fungi</taxon>
        <taxon>Dikarya</taxon>
        <taxon>Basidiomycota</taxon>
        <taxon>Agaricomycotina</taxon>
        <taxon>Agaricomycetes</taxon>
        <taxon>Agaricomycetidae</taxon>
        <taxon>Agaricales</taxon>
        <taxon>Agaricineae</taxon>
        <taxon>Strophariaceae</taxon>
        <taxon>Pholiota</taxon>
    </lineage>
</organism>
<keyword evidence="2" id="KW-1185">Reference proteome</keyword>
<dbReference type="EMBL" id="MU155150">
    <property type="protein sequence ID" value="KAF9483769.1"/>
    <property type="molecule type" value="Genomic_DNA"/>
</dbReference>
<dbReference type="Proteomes" id="UP000807469">
    <property type="component" value="Unassembled WGS sequence"/>
</dbReference>
<name>A0A9P5Z9U7_9AGAR</name>
<reference evidence="1" key="1">
    <citation type="submission" date="2020-11" db="EMBL/GenBank/DDBJ databases">
        <authorList>
            <consortium name="DOE Joint Genome Institute"/>
            <person name="Ahrendt S."/>
            <person name="Riley R."/>
            <person name="Andreopoulos W."/>
            <person name="Labutti K."/>
            <person name="Pangilinan J."/>
            <person name="Ruiz-Duenas F.J."/>
            <person name="Barrasa J.M."/>
            <person name="Sanchez-Garcia M."/>
            <person name="Camarero S."/>
            <person name="Miyauchi S."/>
            <person name="Serrano A."/>
            <person name="Linde D."/>
            <person name="Babiker R."/>
            <person name="Drula E."/>
            <person name="Ayuso-Fernandez I."/>
            <person name="Pacheco R."/>
            <person name="Padilla G."/>
            <person name="Ferreira P."/>
            <person name="Barriuso J."/>
            <person name="Kellner H."/>
            <person name="Castanera R."/>
            <person name="Alfaro M."/>
            <person name="Ramirez L."/>
            <person name="Pisabarro A.G."/>
            <person name="Kuo A."/>
            <person name="Tritt A."/>
            <person name="Lipzen A."/>
            <person name="He G."/>
            <person name="Yan M."/>
            <person name="Ng V."/>
            <person name="Cullen D."/>
            <person name="Martin F."/>
            <person name="Rosso M.-N."/>
            <person name="Henrissat B."/>
            <person name="Hibbett D."/>
            <person name="Martinez A.T."/>
            <person name="Grigoriev I.V."/>
        </authorList>
    </citation>
    <scope>NUCLEOTIDE SEQUENCE</scope>
    <source>
        <strain evidence="1">CIRM-BRFM 674</strain>
    </source>
</reference>
<dbReference type="CDD" id="cd00920">
    <property type="entry name" value="Cupredoxin"/>
    <property type="match status" value="1"/>
</dbReference>
<evidence type="ECO:0008006" key="3">
    <source>
        <dbReference type="Google" id="ProtNLM"/>
    </source>
</evidence>
<dbReference type="InterPro" id="IPR052953">
    <property type="entry name" value="Ser-rich/MCO-related"/>
</dbReference>
<dbReference type="PANTHER" id="PTHR34883">
    <property type="entry name" value="SERINE-RICH PROTEIN, PUTATIVE-RELATED-RELATED"/>
    <property type="match status" value="1"/>
</dbReference>
<protein>
    <recommendedName>
        <fullName evidence="3">Blue (type 1) copper domain-containing protein</fullName>
    </recommendedName>
</protein>
<dbReference type="Gene3D" id="2.60.40.420">
    <property type="entry name" value="Cupredoxins - blue copper proteins"/>
    <property type="match status" value="1"/>
</dbReference>
<dbReference type="PANTHER" id="PTHR34883:SF15">
    <property type="entry name" value="EXTRACELLULAR SERINE-RICH PROTEIN"/>
    <property type="match status" value="1"/>
</dbReference>
<dbReference type="OrthoDB" id="1921208at2759"/>
<proteinExistence type="predicted"/>
<gene>
    <name evidence="1" type="ORF">BDN70DRAFT_826943</name>
</gene>
<sequence length="185" mass="18464">MNIDVAAGGNFVFNPPNITAAVGTLVTFYFPGGSIPHSVTQSSFANPCTFLAADPNNSSSVAGFDSGLVLASTFTINITDTQPIWFHCKQQTHCGSGMVGAINAPSDGNNTYADFVKAAVALGSSAPDVSVRFLSFHGIATALPASDTGAASGGSGSSGSSDASRVVAGAGVALFSAAFAMFILA</sequence>
<evidence type="ECO:0000313" key="2">
    <source>
        <dbReference type="Proteomes" id="UP000807469"/>
    </source>
</evidence>
<dbReference type="SUPFAM" id="SSF49503">
    <property type="entry name" value="Cupredoxins"/>
    <property type="match status" value="1"/>
</dbReference>
<comment type="caution">
    <text evidence="1">The sequence shown here is derived from an EMBL/GenBank/DDBJ whole genome shotgun (WGS) entry which is preliminary data.</text>
</comment>
<dbReference type="InterPro" id="IPR008972">
    <property type="entry name" value="Cupredoxin"/>
</dbReference>
<evidence type="ECO:0000313" key="1">
    <source>
        <dbReference type="EMBL" id="KAF9483769.1"/>
    </source>
</evidence>
<dbReference type="AlphaFoldDB" id="A0A9P5Z9U7"/>